<dbReference type="GO" id="GO:0070475">
    <property type="term" value="P:rRNA base methylation"/>
    <property type="evidence" value="ECO:0007669"/>
    <property type="project" value="TreeGrafter"/>
</dbReference>
<evidence type="ECO:0000313" key="5">
    <source>
        <dbReference type="Proteomes" id="UP001187682"/>
    </source>
</evidence>
<accession>A0AAE8MXE9</accession>
<evidence type="ECO:0000313" key="4">
    <source>
        <dbReference type="EMBL" id="SPO01473.1"/>
    </source>
</evidence>
<evidence type="ECO:0000256" key="3">
    <source>
        <dbReference type="SAM" id="MobiDB-lite"/>
    </source>
</evidence>
<dbReference type="Gene3D" id="3.40.50.150">
    <property type="entry name" value="Vaccinia Virus protein VP39"/>
    <property type="match status" value="1"/>
</dbReference>
<evidence type="ECO:0000256" key="1">
    <source>
        <dbReference type="ARBA" id="ARBA00022603"/>
    </source>
</evidence>
<sequence length="493" mass="55091">MENVPPPSRKRAHSSLSDEDASRHHRPVTMSADPAPEASRPKRPPPGVDADTYFHNLYRTEIDFRQLALEDPSFAKLLKQGHLDFNDPSSVVQLTRTLLKVDYGLEIELPPDRLCPPVPNRHNYILWLKGLMDSTSDEDPGKSRVRGIDVGTGSSCIYPLLGCTQRAWEFIATDIDETNLEYAKRNIALNNLEDRIRLVPRTSSDTLIPLDDLEDARTADFVMTNPPFYESADELDALARKKSRPPLTACTGAPVEMVTAGGEVGFARRLVAESRRLRGRVRWYSTMLGKFSSVETVVEMVRGEAGVENYAVTEFIQGAKTRRWAVAWSFGDRRPSGDVARGMKEVSWGKVLPPRTEYEIALPQRPGLSAAVVGRCIDELMGGLALTEWRWDAEKLTGLGRSRENVWSRAWRRRQQRIEAGVEEAPPETEGGDAAACAIGFRISVVVGLDDYTVVFRWVQGCDAALMASLLAFLRSRVEKFKGVEGLEMYIVK</sequence>
<feature type="region of interest" description="Disordered" evidence="3">
    <location>
        <begin position="1"/>
        <end position="50"/>
    </location>
</feature>
<keyword evidence="2" id="KW-0808">Transferase</keyword>
<dbReference type="Pfam" id="PF05971">
    <property type="entry name" value="Methyltransf_10"/>
    <property type="match status" value="1"/>
</dbReference>
<keyword evidence="1" id="KW-0489">Methyltransferase</keyword>
<comment type="caution">
    <text evidence="4">The sequence shown here is derived from an EMBL/GenBank/DDBJ whole genome shotgun (WGS) entry which is preliminary data.</text>
</comment>
<evidence type="ECO:0008006" key="6">
    <source>
        <dbReference type="Google" id="ProtNLM"/>
    </source>
</evidence>
<proteinExistence type="predicted"/>
<evidence type="ECO:0000256" key="2">
    <source>
        <dbReference type="ARBA" id="ARBA00022679"/>
    </source>
</evidence>
<dbReference type="GO" id="GO:0005634">
    <property type="term" value="C:nucleus"/>
    <property type="evidence" value="ECO:0007669"/>
    <property type="project" value="TreeGrafter"/>
</dbReference>
<protein>
    <recommendedName>
        <fullName evidence="6">DUF890 domain-containing protein</fullName>
    </recommendedName>
</protein>
<name>A0AAE8MXE9_9PEZI</name>
<keyword evidence="5" id="KW-1185">Reference proteome</keyword>
<dbReference type="SUPFAM" id="SSF53335">
    <property type="entry name" value="S-adenosyl-L-methionine-dependent methyltransferases"/>
    <property type="match status" value="1"/>
</dbReference>
<dbReference type="CDD" id="cd02440">
    <property type="entry name" value="AdoMet_MTases"/>
    <property type="match status" value="1"/>
</dbReference>
<organism evidence="4 5">
    <name type="scientific">Cephalotrichum gorgonifer</name>
    <dbReference type="NCBI Taxonomy" id="2041049"/>
    <lineage>
        <taxon>Eukaryota</taxon>
        <taxon>Fungi</taxon>
        <taxon>Dikarya</taxon>
        <taxon>Ascomycota</taxon>
        <taxon>Pezizomycotina</taxon>
        <taxon>Sordariomycetes</taxon>
        <taxon>Hypocreomycetidae</taxon>
        <taxon>Microascales</taxon>
        <taxon>Microascaceae</taxon>
        <taxon>Cephalotrichum</taxon>
    </lineage>
</organism>
<dbReference type="AlphaFoldDB" id="A0AAE8MXE9"/>
<dbReference type="EMBL" id="ONZQ02000005">
    <property type="protein sequence ID" value="SPO01473.1"/>
    <property type="molecule type" value="Genomic_DNA"/>
</dbReference>
<dbReference type="GO" id="GO:0008168">
    <property type="term" value="F:methyltransferase activity"/>
    <property type="evidence" value="ECO:0007669"/>
    <property type="project" value="UniProtKB-KW"/>
</dbReference>
<reference evidence="4" key="1">
    <citation type="submission" date="2018-03" db="EMBL/GenBank/DDBJ databases">
        <authorList>
            <person name="Guldener U."/>
        </authorList>
    </citation>
    <scope>NUCLEOTIDE SEQUENCE</scope>
</reference>
<gene>
    <name evidence="4" type="ORF">DNG_04146</name>
</gene>
<dbReference type="PANTHER" id="PTHR13393">
    <property type="entry name" value="SAM-DEPENDENT METHYLTRANSFERASE"/>
    <property type="match status" value="1"/>
</dbReference>
<dbReference type="InterPro" id="IPR029063">
    <property type="entry name" value="SAM-dependent_MTases_sf"/>
</dbReference>
<dbReference type="PANTHER" id="PTHR13393:SF0">
    <property type="entry name" value="RNA N6-ADENOSINE-METHYLTRANSFERASE METTL16"/>
    <property type="match status" value="1"/>
</dbReference>
<dbReference type="InterPro" id="IPR010286">
    <property type="entry name" value="METTL16/RlmF"/>
</dbReference>
<dbReference type="Proteomes" id="UP001187682">
    <property type="component" value="Unassembled WGS sequence"/>
</dbReference>